<name>A0A9Q1A757_SALPP</name>
<proteinExistence type="predicted"/>
<comment type="caution">
    <text evidence="1">The sequence shown here is derived from an EMBL/GenBank/DDBJ whole genome shotgun (WGS) entry which is preliminary data.</text>
</comment>
<reference evidence="1" key="2">
    <citation type="journal article" date="2023" name="Int. J. Mol. Sci.">
        <title>De Novo Assembly and Annotation of 11 Diverse Shrub Willow (Salix) Genomes Reveals Novel Gene Organization in Sex-Linked Regions.</title>
        <authorList>
            <person name="Hyden B."/>
            <person name="Feng K."/>
            <person name="Yates T.B."/>
            <person name="Jawdy S."/>
            <person name="Cereghino C."/>
            <person name="Smart L.B."/>
            <person name="Muchero W."/>
        </authorList>
    </citation>
    <scope>NUCLEOTIDE SEQUENCE</scope>
    <source>
        <tissue evidence="1">Shoot tip</tissue>
    </source>
</reference>
<reference evidence="1" key="1">
    <citation type="submission" date="2022-11" db="EMBL/GenBank/DDBJ databases">
        <authorList>
            <person name="Hyden B.L."/>
            <person name="Feng K."/>
            <person name="Yates T."/>
            <person name="Jawdy S."/>
            <person name="Smart L.B."/>
            <person name="Muchero W."/>
        </authorList>
    </citation>
    <scope>NUCLEOTIDE SEQUENCE</scope>
    <source>
        <tissue evidence="1">Shoot tip</tissue>
    </source>
</reference>
<gene>
    <name evidence="1" type="ORF">OIU79_025232</name>
</gene>
<evidence type="ECO:0000313" key="1">
    <source>
        <dbReference type="EMBL" id="KAJ6760334.1"/>
    </source>
</evidence>
<evidence type="ECO:0000313" key="2">
    <source>
        <dbReference type="Proteomes" id="UP001151532"/>
    </source>
</evidence>
<dbReference type="Proteomes" id="UP001151532">
    <property type="component" value="Chromosome 15Z"/>
</dbReference>
<dbReference type="EMBL" id="JAPFFK010000006">
    <property type="protein sequence ID" value="KAJ6760334.1"/>
    <property type="molecule type" value="Genomic_DNA"/>
</dbReference>
<protein>
    <submittedName>
        <fullName evidence="1">Uncharacterized protein</fullName>
    </submittedName>
</protein>
<accession>A0A9Q1A757</accession>
<organism evidence="1 2">
    <name type="scientific">Salix purpurea</name>
    <name type="common">Purple osier willow</name>
    <dbReference type="NCBI Taxonomy" id="77065"/>
    <lineage>
        <taxon>Eukaryota</taxon>
        <taxon>Viridiplantae</taxon>
        <taxon>Streptophyta</taxon>
        <taxon>Embryophyta</taxon>
        <taxon>Tracheophyta</taxon>
        <taxon>Spermatophyta</taxon>
        <taxon>Magnoliopsida</taxon>
        <taxon>eudicotyledons</taxon>
        <taxon>Gunneridae</taxon>
        <taxon>Pentapetalae</taxon>
        <taxon>rosids</taxon>
        <taxon>fabids</taxon>
        <taxon>Malpighiales</taxon>
        <taxon>Salicaceae</taxon>
        <taxon>Saliceae</taxon>
        <taxon>Salix</taxon>
    </lineage>
</organism>
<sequence>MSFMDLITLGGCVISEGPWVLVVKIHTASLIEASFRNQDEVAIN</sequence>
<dbReference type="AlphaFoldDB" id="A0A9Q1A757"/>
<keyword evidence="2" id="KW-1185">Reference proteome</keyword>